<dbReference type="STRING" id="207340.APZ41_011110"/>
<accession>A0A1S8D5P6</accession>
<dbReference type="Proteomes" id="UP000054844">
    <property type="component" value="Unassembled WGS sequence"/>
</dbReference>
<comment type="subcellular location">
    <subcellularLocation>
        <location evidence="1 8">Cell membrane</location>
        <topology evidence="1 8">Multi-pass membrane protein</topology>
    </subcellularLocation>
</comment>
<feature type="transmembrane region" description="Helical" evidence="8">
    <location>
        <begin position="149"/>
        <end position="170"/>
    </location>
</feature>
<evidence type="ECO:0000256" key="4">
    <source>
        <dbReference type="ARBA" id="ARBA00022475"/>
    </source>
</evidence>
<dbReference type="Gene3D" id="1.10.3720.10">
    <property type="entry name" value="MetI-like"/>
    <property type="match status" value="1"/>
</dbReference>
<protein>
    <submittedName>
        <fullName evidence="10">Polyamine ABC transporter permease</fullName>
    </submittedName>
    <submittedName>
        <fullName evidence="11">Putrescine transport system permease protein PotH</fullName>
    </submittedName>
</protein>
<dbReference type="GO" id="GO:0005886">
    <property type="term" value="C:plasma membrane"/>
    <property type="evidence" value="ECO:0007669"/>
    <property type="project" value="UniProtKB-SubCell"/>
</dbReference>
<dbReference type="InterPro" id="IPR000515">
    <property type="entry name" value="MetI-like"/>
</dbReference>
<evidence type="ECO:0000313" key="10">
    <source>
        <dbReference type="EMBL" id="ONH83127.1"/>
    </source>
</evidence>
<dbReference type="AlphaFoldDB" id="A0A1S8D5P6"/>
<organism evidence="10 12">
    <name type="scientific">Roseomonas mucosa</name>
    <dbReference type="NCBI Taxonomy" id="207340"/>
    <lineage>
        <taxon>Bacteria</taxon>
        <taxon>Pseudomonadati</taxon>
        <taxon>Pseudomonadota</taxon>
        <taxon>Alphaproteobacteria</taxon>
        <taxon>Acetobacterales</taxon>
        <taxon>Roseomonadaceae</taxon>
        <taxon>Roseomonas</taxon>
    </lineage>
</organism>
<dbReference type="InterPro" id="IPR035906">
    <property type="entry name" value="MetI-like_sf"/>
</dbReference>
<evidence type="ECO:0000313" key="13">
    <source>
        <dbReference type="Proteomes" id="UP000254919"/>
    </source>
</evidence>
<reference evidence="11 13" key="2">
    <citation type="submission" date="2018-06" db="EMBL/GenBank/DDBJ databases">
        <authorList>
            <consortium name="Pathogen Informatics"/>
            <person name="Doyle S."/>
        </authorList>
    </citation>
    <scope>NUCLEOTIDE SEQUENCE [LARGE SCALE GENOMIC DNA]</scope>
    <source>
        <strain evidence="11 13">NCTC13291</strain>
    </source>
</reference>
<dbReference type="OrthoDB" id="7915284at2"/>
<dbReference type="GeneID" id="99635278"/>
<feature type="transmembrane region" description="Helical" evidence="8">
    <location>
        <begin position="191"/>
        <end position="219"/>
    </location>
</feature>
<keyword evidence="12" id="KW-1185">Reference proteome</keyword>
<keyword evidence="4" id="KW-1003">Cell membrane</keyword>
<comment type="similarity">
    <text evidence="2">Belongs to the binding-protein-dependent transport system permease family. CysTW subfamily.</text>
</comment>
<evidence type="ECO:0000256" key="8">
    <source>
        <dbReference type="RuleBase" id="RU363032"/>
    </source>
</evidence>
<dbReference type="PANTHER" id="PTHR42929">
    <property type="entry name" value="INNER MEMBRANE ABC TRANSPORTER PERMEASE PROTEIN YDCU-RELATED-RELATED"/>
    <property type="match status" value="1"/>
</dbReference>
<keyword evidence="5 8" id="KW-0812">Transmembrane</keyword>
<dbReference type="PANTHER" id="PTHR42929:SF5">
    <property type="entry name" value="ABC TRANSPORTER PERMEASE PROTEIN"/>
    <property type="match status" value="1"/>
</dbReference>
<dbReference type="PROSITE" id="PS50928">
    <property type="entry name" value="ABC_TM1"/>
    <property type="match status" value="1"/>
</dbReference>
<evidence type="ECO:0000256" key="6">
    <source>
        <dbReference type="ARBA" id="ARBA00022989"/>
    </source>
</evidence>
<reference evidence="10 12" key="1">
    <citation type="submission" date="2016-12" db="EMBL/GenBank/DDBJ databases">
        <title>Draft genome sequence of Roseomonas mucosa strain AU37, isolated from a peripheral intravenous catheter.</title>
        <authorList>
            <person name="Choudhury M.A."/>
            <person name="Sidjabat H.E."/>
            <person name="Wailan A.M."/>
            <person name="Zhang L."/>
            <person name="Marsh N.M."/>
            <person name="Rickard C.M."/>
            <person name="Davies M."/>
            <person name="Mcmillan D.J."/>
        </authorList>
    </citation>
    <scope>NUCLEOTIDE SEQUENCE [LARGE SCALE GENOMIC DNA]</scope>
    <source>
        <strain evidence="10 12">SAVE376</strain>
    </source>
</reference>
<dbReference type="EMBL" id="UGVN01000001">
    <property type="protein sequence ID" value="SUE37700.1"/>
    <property type="molecule type" value="Genomic_DNA"/>
</dbReference>
<sequence>MIGWLLSAPALLVLALAFLWPMLGLFRISLNRTAETGAMETALTTETYAKVAGDPYYWGLAWDTLVLSAGASAIAAALALPVVLLIRRASPRWRAPLALMAVSPLLISGTARVVGWRAILGDLGLINVVLGWLGLTGGPVPLINNWTGVWIGLVESLMPYAVLVLIAGLGRLDPRLEEAAATLGAGRTRTFLRVTLPLAAPALGGAFLLGLVLGISAFITPRLMGGGRVFTVATEIYDQALTTVDWPVAAVLAMLLLLALLVVMLLRGVLTGVARPRGQQGENAA</sequence>
<feature type="domain" description="ABC transmembrane type-1" evidence="9">
    <location>
        <begin position="61"/>
        <end position="267"/>
    </location>
</feature>
<evidence type="ECO:0000256" key="5">
    <source>
        <dbReference type="ARBA" id="ARBA00022692"/>
    </source>
</evidence>
<dbReference type="EMBL" id="LLWF02000031">
    <property type="protein sequence ID" value="ONH83127.1"/>
    <property type="molecule type" value="Genomic_DNA"/>
</dbReference>
<evidence type="ECO:0000256" key="3">
    <source>
        <dbReference type="ARBA" id="ARBA00022448"/>
    </source>
</evidence>
<gene>
    <name evidence="11" type="primary">potH_1</name>
    <name evidence="10" type="ORF">APZ41_011110</name>
    <name evidence="11" type="ORF">NCTC13291_00255</name>
</gene>
<dbReference type="GO" id="GO:0055085">
    <property type="term" value="P:transmembrane transport"/>
    <property type="evidence" value="ECO:0007669"/>
    <property type="project" value="InterPro"/>
</dbReference>
<evidence type="ECO:0000313" key="11">
    <source>
        <dbReference type="EMBL" id="SUE37700.1"/>
    </source>
</evidence>
<dbReference type="Proteomes" id="UP000254919">
    <property type="component" value="Unassembled WGS sequence"/>
</dbReference>
<keyword evidence="6 8" id="KW-1133">Transmembrane helix</keyword>
<keyword evidence="7 8" id="KW-0472">Membrane</keyword>
<proteinExistence type="inferred from homology"/>
<dbReference type="CDD" id="cd06261">
    <property type="entry name" value="TM_PBP2"/>
    <property type="match status" value="1"/>
</dbReference>
<dbReference type="Pfam" id="PF00528">
    <property type="entry name" value="BPD_transp_1"/>
    <property type="match status" value="1"/>
</dbReference>
<keyword evidence="3 8" id="KW-0813">Transport</keyword>
<evidence type="ECO:0000256" key="1">
    <source>
        <dbReference type="ARBA" id="ARBA00004651"/>
    </source>
</evidence>
<evidence type="ECO:0000256" key="2">
    <source>
        <dbReference type="ARBA" id="ARBA00007069"/>
    </source>
</evidence>
<evidence type="ECO:0000259" key="9">
    <source>
        <dbReference type="PROSITE" id="PS50928"/>
    </source>
</evidence>
<dbReference type="SUPFAM" id="SSF161098">
    <property type="entry name" value="MetI-like"/>
    <property type="match status" value="1"/>
</dbReference>
<name>A0A1S8D5P6_9PROT</name>
<evidence type="ECO:0000256" key="7">
    <source>
        <dbReference type="ARBA" id="ARBA00023136"/>
    </source>
</evidence>
<dbReference type="RefSeq" id="WP_019459448.1">
    <property type="nucleotide sequence ID" value="NZ_AP031462.1"/>
</dbReference>
<feature type="transmembrane region" description="Helical" evidence="8">
    <location>
        <begin position="248"/>
        <end position="270"/>
    </location>
</feature>
<evidence type="ECO:0000313" key="12">
    <source>
        <dbReference type="Proteomes" id="UP000054844"/>
    </source>
</evidence>
<feature type="transmembrane region" description="Helical" evidence="8">
    <location>
        <begin position="65"/>
        <end position="86"/>
    </location>
</feature>